<dbReference type="InterPro" id="IPR016155">
    <property type="entry name" value="Mopterin_synth/thiamin_S_b"/>
</dbReference>
<dbReference type="Proteomes" id="UP000282818">
    <property type="component" value="Unassembled WGS sequence"/>
</dbReference>
<gene>
    <name evidence="3" type="ORF">EOE65_05445</name>
</gene>
<comment type="caution">
    <text evidence="3">The sequence shown here is derived from an EMBL/GenBank/DDBJ whole genome shotgun (WGS) entry which is preliminary data.</text>
</comment>
<dbReference type="SUPFAM" id="SSF54285">
    <property type="entry name" value="MoaD/ThiS"/>
    <property type="match status" value="1"/>
</dbReference>
<evidence type="ECO:0000256" key="1">
    <source>
        <dbReference type="ARBA" id="ARBA00010645"/>
    </source>
</evidence>
<dbReference type="HAMAP" id="MF_00460">
    <property type="entry name" value="UPF0125_RnfH"/>
    <property type="match status" value="1"/>
</dbReference>
<keyword evidence="4" id="KW-1185">Reference proteome</keyword>
<evidence type="ECO:0000313" key="3">
    <source>
        <dbReference type="EMBL" id="RVU31430.1"/>
    </source>
</evidence>
<proteinExistence type="inferred from homology"/>
<comment type="similarity">
    <text evidence="1 2">Belongs to the UPF0125 (RnfH) family.</text>
</comment>
<dbReference type="Gene3D" id="3.10.20.280">
    <property type="entry name" value="RnfH-like"/>
    <property type="match status" value="1"/>
</dbReference>
<dbReference type="InterPro" id="IPR037021">
    <property type="entry name" value="RnfH_sf"/>
</dbReference>
<organism evidence="3 4">
    <name type="scientific">Neptunomonas marina</name>
    <dbReference type="NCBI Taxonomy" id="1815562"/>
    <lineage>
        <taxon>Bacteria</taxon>
        <taxon>Pseudomonadati</taxon>
        <taxon>Pseudomonadota</taxon>
        <taxon>Gammaproteobacteria</taxon>
        <taxon>Oceanospirillales</taxon>
        <taxon>Oceanospirillaceae</taxon>
        <taxon>Neptunomonas</taxon>
    </lineage>
</organism>
<dbReference type="EMBL" id="SACQ01000002">
    <property type="protein sequence ID" value="RVU31430.1"/>
    <property type="molecule type" value="Genomic_DNA"/>
</dbReference>
<protein>
    <recommendedName>
        <fullName evidence="2">UPF0125 protein EOE65_05445</fullName>
    </recommendedName>
</protein>
<dbReference type="InterPro" id="IPR005346">
    <property type="entry name" value="RnfH"/>
</dbReference>
<evidence type="ECO:0000313" key="4">
    <source>
        <dbReference type="Proteomes" id="UP000282818"/>
    </source>
</evidence>
<dbReference type="AlphaFoldDB" id="A0A437QAA8"/>
<dbReference type="RefSeq" id="WP_127693288.1">
    <property type="nucleotide sequence ID" value="NZ_SACQ01000002.1"/>
</dbReference>
<sequence length="104" mass="11465">MDNPITVEVAYALPDKQKIIAVRVEEGCSVYDAVIASGITNEFPQINPDTDPMGVFGKAVRNPRDQVLKAGQRVEIYRPLIADPKEARARRAAKMKAKKEAEQG</sequence>
<accession>A0A437QAA8</accession>
<reference evidence="3 4" key="1">
    <citation type="submission" date="2019-01" db="EMBL/GenBank/DDBJ databases">
        <authorList>
            <person name="Chen W.-M."/>
        </authorList>
    </citation>
    <scope>NUCLEOTIDE SEQUENCE [LARGE SCALE GENOMIC DNA]</scope>
    <source>
        <strain evidence="3 4">HPM-16</strain>
    </source>
</reference>
<dbReference type="Pfam" id="PF03658">
    <property type="entry name" value="Ub-RnfH"/>
    <property type="match status" value="1"/>
</dbReference>
<evidence type="ECO:0000256" key="2">
    <source>
        <dbReference type="HAMAP-Rule" id="MF_00460"/>
    </source>
</evidence>
<dbReference type="PANTHER" id="PTHR37483:SF1">
    <property type="entry name" value="UPF0125 PROTEIN RATB"/>
    <property type="match status" value="1"/>
</dbReference>
<name>A0A437QAA8_9GAMM</name>
<dbReference type="PANTHER" id="PTHR37483">
    <property type="entry name" value="UPF0125 PROTEIN RATB"/>
    <property type="match status" value="1"/>
</dbReference>
<dbReference type="NCBIfam" id="NF002490">
    <property type="entry name" value="PRK01777.1"/>
    <property type="match status" value="1"/>
</dbReference>